<feature type="transmembrane region" description="Helical" evidence="2">
    <location>
        <begin position="12"/>
        <end position="39"/>
    </location>
</feature>
<dbReference type="OrthoDB" id="9808424at2"/>
<keyword evidence="2" id="KW-0472">Membrane</keyword>
<dbReference type="Proteomes" id="UP000317550">
    <property type="component" value="Chromosome"/>
</dbReference>
<keyword evidence="4" id="KW-0808">Transferase</keyword>
<dbReference type="CDD" id="cd07990">
    <property type="entry name" value="LPLAT_LCLAT1-like"/>
    <property type="match status" value="1"/>
</dbReference>
<keyword evidence="2" id="KW-1133">Transmembrane helix</keyword>
<dbReference type="PANTHER" id="PTHR10983">
    <property type="entry name" value="1-ACYLGLYCEROL-3-PHOSPHATE ACYLTRANSFERASE-RELATED"/>
    <property type="match status" value="1"/>
</dbReference>
<dbReference type="NCBIfam" id="NF010621">
    <property type="entry name" value="PRK14014.1"/>
    <property type="match status" value="1"/>
</dbReference>
<keyword evidence="2" id="KW-0812">Transmembrane</keyword>
<dbReference type="Pfam" id="PF01553">
    <property type="entry name" value="Acyltransferase"/>
    <property type="match status" value="1"/>
</dbReference>
<evidence type="ECO:0000313" key="5">
    <source>
        <dbReference type="Proteomes" id="UP000317550"/>
    </source>
</evidence>
<reference evidence="5" key="1">
    <citation type="submission" date="2019-07" db="EMBL/GenBank/DDBJ databases">
        <title>Chitinimonas sp. nov., isolated from Ny-Alesund, arctica soil.</title>
        <authorList>
            <person name="Xu Q."/>
            <person name="Peng F."/>
        </authorList>
    </citation>
    <scope>NUCLEOTIDE SEQUENCE [LARGE SCALE GENOMIC DNA]</scope>
    <source>
        <strain evidence="5">R3-44</strain>
    </source>
</reference>
<feature type="domain" description="Phospholipid/glycerol acyltransferase" evidence="3">
    <location>
        <begin position="89"/>
        <end position="231"/>
    </location>
</feature>
<accession>A0A516SH51</accession>
<proteinExistence type="predicted"/>
<dbReference type="AlphaFoldDB" id="A0A516SH51"/>
<dbReference type="GO" id="GO:0016746">
    <property type="term" value="F:acyltransferase activity"/>
    <property type="evidence" value="ECO:0007669"/>
    <property type="project" value="UniProtKB-KW"/>
</dbReference>
<dbReference type="SMART" id="SM00563">
    <property type="entry name" value="PlsC"/>
    <property type="match status" value="1"/>
</dbReference>
<evidence type="ECO:0000256" key="1">
    <source>
        <dbReference type="SAM" id="MobiDB-lite"/>
    </source>
</evidence>
<evidence type="ECO:0000259" key="3">
    <source>
        <dbReference type="SMART" id="SM00563"/>
    </source>
</evidence>
<gene>
    <name evidence="4" type="ORF">FNU76_14455</name>
</gene>
<keyword evidence="4" id="KW-0012">Acyltransferase</keyword>
<dbReference type="InterPro" id="IPR002123">
    <property type="entry name" value="Plipid/glycerol_acylTrfase"/>
</dbReference>
<evidence type="ECO:0000256" key="2">
    <source>
        <dbReference type="SAM" id="Phobius"/>
    </source>
</evidence>
<keyword evidence="5" id="KW-1185">Reference proteome</keyword>
<feature type="region of interest" description="Disordered" evidence="1">
    <location>
        <begin position="296"/>
        <end position="315"/>
    </location>
</feature>
<dbReference type="SUPFAM" id="SSF69593">
    <property type="entry name" value="Glycerol-3-phosphate (1)-acyltransferase"/>
    <property type="match status" value="1"/>
</dbReference>
<evidence type="ECO:0000313" key="4">
    <source>
        <dbReference type="EMBL" id="QDQ27462.1"/>
    </source>
</evidence>
<dbReference type="EMBL" id="CP041730">
    <property type="protein sequence ID" value="QDQ27462.1"/>
    <property type="molecule type" value="Genomic_DNA"/>
</dbReference>
<sequence>MLNFLPSPLRGLLSLLLLVLNTLLFASVILLLATFKLLLPFSAVRRPLDSVLNAIAQTWVRVNGVWIALAQRIGWQVEGLEQLNPRGWYLVCSNHQSWVDIFVLQRVLEGKVPFLKFFLKRQLILVPVIGLVWWALDFPFMKRYTEAYLRKHPHKRGQDQATTRRACEKFSLVPTSVINFLEGTRFTPAKHDRQQSPYRYLLRPKAGGIALAMNAMGEKFQSLIDVTIFYPDGAPTFWDLLAGRVGRVVVQVKQQAIPPELTRGDYGADAEFRAKVQAWVHALWQEKDERLAGLHQAHGTQPAQVGRVSSAPTSA</sequence>
<organism evidence="4 5">
    <name type="scientific">Chitinimonas arctica</name>
    <dbReference type="NCBI Taxonomy" id="2594795"/>
    <lineage>
        <taxon>Bacteria</taxon>
        <taxon>Pseudomonadati</taxon>
        <taxon>Pseudomonadota</taxon>
        <taxon>Betaproteobacteria</taxon>
        <taxon>Neisseriales</taxon>
        <taxon>Chitinibacteraceae</taxon>
        <taxon>Chitinimonas</taxon>
    </lineage>
</organism>
<dbReference type="RefSeq" id="WP_144278855.1">
    <property type="nucleotide sequence ID" value="NZ_CP041730.1"/>
</dbReference>
<protein>
    <submittedName>
        <fullName evidence="4">Acyltransferase</fullName>
    </submittedName>
</protein>
<name>A0A516SH51_9NEIS</name>
<dbReference type="PANTHER" id="PTHR10983:SF16">
    <property type="entry name" value="LYSOCARDIOLIPIN ACYLTRANSFERASE 1"/>
    <property type="match status" value="1"/>
</dbReference>
<dbReference type="KEGG" id="cari:FNU76_14455"/>